<dbReference type="InterPro" id="IPR010259">
    <property type="entry name" value="S8pro/Inhibitor_I9"/>
</dbReference>
<dbReference type="PANTHER" id="PTHR43806:SF58">
    <property type="entry name" value="ALKALINE PROTEASE 1-RELATED"/>
    <property type="match status" value="1"/>
</dbReference>
<dbReference type="Pfam" id="PF05922">
    <property type="entry name" value="Inhibitor_I9"/>
    <property type="match status" value="1"/>
</dbReference>
<dbReference type="FunFam" id="3.40.50.200:FF:000014">
    <property type="entry name" value="Proteinase K"/>
    <property type="match status" value="1"/>
</dbReference>
<evidence type="ECO:0000259" key="10">
    <source>
        <dbReference type="Pfam" id="PF00082"/>
    </source>
</evidence>
<dbReference type="PANTHER" id="PTHR43806">
    <property type="entry name" value="PEPTIDASE S8"/>
    <property type="match status" value="1"/>
</dbReference>
<dbReference type="PROSITE" id="PS00136">
    <property type="entry name" value="SUBTILASE_ASP"/>
    <property type="match status" value="1"/>
</dbReference>
<dbReference type="InterPro" id="IPR036852">
    <property type="entry name" value="Peptidase_S8/S53_dom_sf"/>
</dbReference>
<dbReference type="VEuPathDB" id="FungiDB:CCM_04353"/>
<comment type="similarity">
    <text evidence="1 7 8">Belongs to the peptidase S8 family.</text>
</comment>
<name>A0A2H4SML4_CORMI</name>
<feature type="active site" description="Charge relay system" evidence="7">
    <location>
        <position position="149"/>
    </location>
</feature>
<dbReference type="AlphaFoldDB" id="A0A2H4SML4"/>
<keyword evidence="4 7" id="KW-0378">Hydrolase</keyword>
<gene>
    <name evidence="12" type="ORF">A9K55_004307</name>
</gene>
<evidence type="ECO:0000313" key="13">
    <source>
        <dbReference type="Proteomes" id="UP000323067"/>
    </source>
</evidence>
<dbReference type="InterPro" id="IPR034193">
    <property type="entry name" value="PCSK9_ProteinaseK-like"/>
</dbReference>
<feature type="domain" description="Inhibitor I9" evidence="11">
    <location>
        <begin position="64"/>
        <end position="106"/>
    </location>
</feature>
<evidence type="ECO:0000256" key="5">
    <source>
        <dbReference type="ARBA" id="ARBA00022825"/>
    </source>
</evidence>
<dbReference type="Gene3D" id="3.30.70.80">
    <property type="entry name" value="Peptidase S8 propeptide/proteinase inhibitor I9"/>
    <property type="match status" value="1"/>
</dbReference>
<dbReference type="VEuPathDB" id="FungiDB:A9K55_004307"/>
<keyword evidence="3 9" id="KW-0732">Signal</keyword>
<dbReference type="EMBL" id="CP023325">
    <property type="protein sequence ID" value="ATY64357.1"/>
    <property type="molecule type" value="Genomic_DNA"/>
</dbReference>
<dbReference type="PROSITE" id="PS51892">
    <property type="entry name" value="SUBTILASE"/>
    <property type="match status" value="1"/>
</dbReference>
<proteinExistence type="inferred from homology"/>
<keyword evidence="6" id="KW-1015">Disulfide bond</keyword>
<keyword evidence="5 7" id="KW-0720">Serine protease</keyword>
<protein>
    <submittedName>
        <fullName evidence="12">Oryzin</fullName>
    </submittedName>
</protein>
<dbReference type="GO" id="GO:0005576">
    <property type="term" value="C:extracellular region"/>
    <property type="evidence" value="ECO:0007669"/>
    <property type="project" value="UniProtKB-ARBA"/>
</dbReference>
<evidence type="ECO:0000256" key="4">
    <source>
        <dbReference type="ARBA" id="ARBA00022801"/>
    </source>
</evidence>
<dbReference type="InterPro" id="IPR023828">
    <property type="entry name" value="Peptidase_S8_Ser-AS"/>
</dbReference>
<evidence type="ECO:0000256" key="1">
    <source>
        <dbReference type="ARBA" id="ARBA00011073"/>
    </source>
</evidence>
<evidence type="ECO:0000256" key="7">
    <source>
        <dbReference type="PROSITE-ProRule" id="PRU01240"/>
    </source>
</evidence>
<dbReference type="OrthoDB" id="206201at2759"/>
<evidence type="ECO:0000256" key="9">
    <source>
        <dbReference type="SAM" id="SignalP"/>
    </source>
</evidence>
<dbReference type="Gene3D" id="3.40.50.200">
    <property type="entry name" value="Peptidase S8/S53 domain"/>
    <property type="match status" value="1"/>
</dbReference>
<dbReference type="InterPro" id="IPR037045">
    <property type="entry name" value="S8pro/Inhibitor_I9_sf"/>
</dbReference>
<feature type="domain" description="Peptidase S8/S53" evidence="10">
    <location>
        <begin position="147"/>
        <end position="359"/>
    </location>
</feature>
<evidence type="ECO:0000256" key="8">
    <source>
        <dbReference type="RuleBase" id="RU003355"/>
    </source>
</evidence>
<dbReference type="PROSITE" id="PS00138">
    <property type="entry name" value="SUBTILASE_SER"/>
    <property type="match status" value="1"/>
</dbReference>
<dbReference type="InterPro" id="IPR050131">
    <property type="entry name" value="Peptidase_S8_subtilisin-like"/>
</dbReference>
<dbReference type="InterPro" id="IPR023827">
    <property type="entry name" value="Peptidase_S8_Asp-AS"/>
</dbReference>
<evidence type="ECO:0000256" key="2">
    <source>
        <dbReference type="ARBA" id="ARBA00022670"/>
    </source>
</evidence>
<dbReference type="GO" id="GO:0006508">
    <property type="term" value="P:proteolysis"/>
    <property type="evidence" value="ECO:0007669"/>
    <property type="project" value="UniProtKB-KW"/>
</dbReference>
<feature type="active site" description="Charge relay system" evidence="7">
    <location>
        <position position="179"/>
    </location>
</feature>
<evidence type="ECO:0000259" key="11">
    <source>
        <dbReference type="Pfam" id="PF05922"/>
    </source>
</evidence>
<feature type="active site" description="Charge relay system" evidence="7">
    <location>
        <position position="344"/>
    </location>
</feature>
<keyword evidence="2 7" id="KW-0645">Protease</keyword>
<feature type="chain" id="PRO_5014177230" evidence="9">
    <location>
        <begin position="16"/>
        <end position="398"/>
    </location>
</feature>
<dbReference type="InterPro" id="IPR000209">
    <property type="entry name" value="Peptidase_S8/S53_dom"/>
</dbReference>
<dbReference type="SUPFAM" id="SSF52743">
    <property type="entry name" value="Subtilisin-like"/>
    <property type="match status" value="1"/>
</dbReference>
<accession>A0A2H4SML4</accession>
<dbReference type="SUPFAM" id="SSF54897">
    <property type="entry name" value="Protease propeptides/inhibitors"/>
    <property type="match status" value="1"/>
</dbReference>
<dbReference type="InterPro" id="IPR022398">
    <property type="entry name" value="Peptidase_S8_His-AS"/>
</dbReference>
<dbReference type="GO" id="GO:0004252">
    <property type="term" value="F:serine-type endopeptidase activity"/>
    <property type="evidence" value="ECO:0007669"/>
    <property type="project" value="UniProtKB-UniRule"/>
</dbReference>
<dbReference type="InterPro" id="IPR015500">
    <property type="entry name" value="Peptidase_S8_subtilisin-rel"/>
</dbReference>
<dbReference type="CDD" id="cd04077">
    <property type="entry name" value="Peptidases_S8_PCSK9_ProteinaseK_like"/>
    <property type="match status" value="1"/>
</dbReference>
<dbReference type="Proteomes" id="UP000323067">
    <property type="component" value="Chromosome v"/>
</dbReference>
<evidence type="ECO:0000313" key="12">
    <source>
        <dbReference type="EMBL" id="ATY64357.1"/>
    </source>
</evidence>
<evidence type="ECO:0000256" key="3">
    <source>
        <dbReference type="ARBA" id="ARBA00022729"/>
    </source>
</evidence>
<evidence type="ECO:0000256" key="6">
    <source>
        <dbReference type="ARBA" id="ARBA00023157"/>
    </source>
</evidence>
<dbReference type="PROSITE" id="PS00137">
    <property type="entry name" value="SUBTILASE_HIS"/>
    <property type="match status" value="1"/>
</dbReference>
<sequence>MRLSVLLSILPLAVAVPTAKRSEPAPLLIPRGVGANSLIAGEYLVKFKEDSALAAVEEAMKQLPNGSGEIFSEVFKGFSGQFDDATLSLLRDHPDVEYVEQNHLMTAFSGISQNPSAWGLSRISHKDPGTSDYLYDSSAGAGTCSYVVDSGIDASHSDFDGRAELIKTFIGPNKDNCGHGTHVAGIIGSTTYGVAKKTSLYGIKVLSYDPVLKQCSGSNDGIIHGLEYVARDVANRSCPNGVVVNMSLGGGFTQMLNDAVAALVSRGYFVGVAAGNGDEHNNPIDAGDVSPASEPSACTVGASDANDEVATFSNYGDVVDIHGPGVSIVSLRAGGGTISMDGTSMATPHIVGLAAYFMGQGKSADGLCEYLQSIAVKDAIWGVHYGTKNLLAQNDMAQ</sequence>
<organism evidence="12 13">
    <name type="scientific">Cordyceps militaris</name>
    <name type="common">Caterpillar fungus</name>
    <name type="synonym">Clavaria militaris</name>
    <dbReference type="NCBI Taxonomy" id="73501"/>
    <lineage>
        <taxon>Eukaryota</taxon>
        <taxon>Fungi</taxon>
        <taxon>Dikarya</taxon>
        <taxon>Ascomycota</taxon>
        <taxon>Pezizomycotina</taxon>
        <taxon>Sordariomycetes</taxon>
        <taxon>Hypocreomycetidae</taxon>
        <taxon>Hypocreales</taxon>
        <taxon>Cordycipitaceae</taxon>
        <taxon>Cordyceps</taxon>
    </lineage>
</organism>
<dbReference type="PRINTS" id="PR00723">
    <property type="entry name" value="SUBTILISIN"/>
</dbReference>
<reference evidence="12 13" key="1">
    <citation type="journal article" date="2017" name="BMC Genomics">
        <title>Chromosome level assembly and secondary metabolite potential of the parasitic fungus Cordyceps militaris.</title>
        <authorList>
            <person name="Kramer G.J."/>
            <person name="Nodwell J.R."/>
        </authorList>
    </citation>
    <scope>NUCLEOTIDE SEQUENCE [LARGE SCALE GENOMIC DNA]</scope>
    <source>
        <strain evidence="12 13">ATCC 34164</strain>
    </source>
</reference>
<dbReference type="Pfam" id="PF00082">
    <property type="entry name" value="Peptidase_S8"/>
    <property type="match status" value="1"/>
</dbReference>
<feature type="signal peptide" evidence="9">
    <location>
        <begin position="1"/>
        <end position="15"/>
    </location>
</feature>